<sequence length="348" mass="40114">MKKIARICWNSNGWITPSGRPGKSSNKDSYEYQNGYGHEEWLLDTTKIIDGYHYGYIQAIGKHRDTYLNQVFDVSLYSINSDTKQRWWLGEIKNLEVVSAEESERVYKQYKKNGWYKEMLSQLNSVGANIEEFKNFVTADIFSVVRYKPEDLNLLDEPQEFSADDPAVTSNYYNLKNKKVEPNLESAKGFKFVAGHTEGKSKAKRSYSDYKKEVSLLHNQLQTALYEELSQHYGADFVATEQSCGSGNRIDLVVEEDSRYSLYEIKTSSSAKSCIREALGQLMEYAFYNDDIRIDKLVIVSPHELKNSDVEYLARIKEKFSLPIEYMAYQGGIPLCLYLNQITTLSEM</sequence>
<evidence type="ECO:0000313" key="1">
    <source>
        <dbReference type="EMBL" id="SUI80317.1"/>
    </source>
</evidence>
<dbReference type="RefSeq" id="WP_181881391.1">
    <property type="nucleotide sequence ID" value="NZ_JADZHC010000108.1"/>
</dbReference>
<proteinExistence type="predicted"/>
<reference evidence="1 2" key="1">
    <citation type="submission" date="2018-06" db="EMBL/GenBank/DDBJ databases">
        <authorList>
            <consortium name="Pathogen Informatics"/>
            <person name="Doyle S."/>
        </authorList>
    </citation>
    <scope>NUCLEOTIDE SEQUENCE [LARGE SCALE GENOMIC DNA]</scope>
    <source>
        <strain evidence="1 2">NCTC10738</strain>
    </source>
</reference>
<protein>
    <submittedName>
        <fullName evidence="1">Uncharacterized protein</fullName>
    </submittedName>
</protein>
<dbReference type="AlphaFoldDB" id="A0A380AFW6"/>
<accession>A0A380AFW6</accession>
<keyword evidence="2" id="KW-1185">Reference proteome</keyword>
<organism evidence="1 2">
    <name type="scientific">Shewanella algae</name>
    <dbReference type="NCBI Taxonomy" id="38313"/>
    <lineage>
        <taxon>Bacteria</taxon>
        <taxon>Pseudomonadati</taxon>
        <taxon>Pseudomonadota</taxon>
        <taxon>Gammaproteobacteria</taxon>
        <taxon>Alteromonadales</taxon>
        <taxon>Shewanellaceae</taxon>
        <taxon>Shewanella</taxon>
    </lineage>
</organism>
<gene>
    <name evidence="1" type="ORF">NCTC10738_02782</name>
</gene>
<dbReference type="EMBL" id="UGYO01000001">
    <property type="protein sequence ID" value="SUI80317.1"/>
    <property type="molecule type" value="Genomic_DNA"/>
</dbReference>
<name>A0A380AFW6_9GAMM</name>
<evidence type="ECO:0000313" key="2">
    <source>
        <dbReference type="Proteomes" id="UP000254069"/>
    </source>
</evidence>
<dbReference type="Proteomes" id="UP000254069">
    <property type="component" value="Unassembled WGS sequence"/>
</dbReference>